<evidence type="ECO:0000313" key="2">
    <source>
        <dbReference type="EMBL" id="CDZ92570.1"/>
    </source>
</evidence>
<feature type="region of interest" description="Disordered" evidence="1">
    <location>
        <begin position="68"/>
        <end position="95"/>
    </location>
</feature>
<name>A0A098BWG8_9NOCA</name>
<evidence type="ECO:0000313" key="3">
    <source>
        <dbReference type="Proteomes" id="UP000042997"/>
    </source>
</evidence>
<evidence type="ECO:0000256" key="1">
    <source>
        <dbReference type="SAM" id="MobiDB-lite"/>
    </source>
</evidence>
<reference evidence="2 3" key="1">
    <citation type="journal article" date="2014" name="Genome Announc.">
        <title>Draft Genome Sequence of Propane- and Butane-Oxidizing Actinobacterium Rhodococcus ruber IEGM 231.</title>
        <authorList>
            <person name="Ivshina I.B."/>
            <person name="Kuyukina M.S."/>
            <person name="Krivoruchko A.V."/>
            <person name="Barbe V."/>
            <person name="Fischer C."/>
        </authorList>
    </citation>
    <scope>NUCLEOTIDE SEQUENCE [LARGE SCALE GENOMIC DNA]</scope>
</reference>
<dbReference type="EMBL" id="CCSD01000112">
    <property type="protein sequence ID" value="CDZ92570.1"/>
    <property type="molecule type" value="Genomic_DNA"/>
</dbReference>
<sequence length="109" mass="12071">MPAATRERGLEARAKGQEGVPVGGQLISLMRTADLPLRGQVISSSWFPTRRALLGGIDDWIAERERADLEPASRGDGGTVPAAPGPDRGRRPERDMRIVKRMFRMRHAR</sequence>
<dbReference type="Proteomes" id="UP000042997">
    <property type="component" value="Unassembled WGS sequence"/>
</dbReference>
<accession>A0A098BWG8</accession>
<proteinExistence type="predicted"/>
<dbReference type="AlphaFoldDB" id="A0A098BWG8"/>
<organism evidence="2 3">
    <name type="scientific">Rhodococcus ruber</name>
    <dbReference type="NCBI Taxonomy" id="1830"/>
    <lineage>
        <taxon>Bacteria</taxon>
        <taxon>Bacillati</taxon>
        <taxon>Actinomycetota</taxon>
        <taxon>Actinomycetes</taxon>
        <taxon>Mycobacteriales</taxon>
        <taxon>Nocardiaceae</taxon>
        <taxon>Rhodococcus</taxon>
    </lineage>
</organism>
<gene>
    <name evidence="2" type="ORF">RHRU231_960099</name>
</gene>
<protein>
    <submittedName>
        <fullName evidence="2">Uncharacterized protein</fullName>
    </submittedName>
</protein>